<feature type="compositionally biased region" description="Polar residues" evidence="1">
    <location>
        <begin position="224"/>
        <end position="238"/>
    </location>
</feature>
<reference evidence="2" key="1">
    <citation type="journal article" date="2014" name="Nat. Commun.">
        <title>The emerging biofuel crop Camelina sativa retains a highly undifferentiated hexaploid genome structure.</title>
        <authorList>
            <person name="Kagale S."/>
            <person name="Koh C."/>
            <person name="Nixon J."/>
            <person name="Bollina V."/>
            <person name="Clarke W.E."/>
            <person name="Tuteja R."/>
            <person name="Spillane C."/>
            <person name="Robinson S.J."/>
            <person name="Links M.G."/>
            <person name="Clarke C."/>
            <person name="Higgins E.E."/>
            <person name="Huebert T."/>
            <person name="Sharpe A.G."/>
            <person name="Parkin I.A."/>
        </authorList>
    </citation>
    <scope>NUCLEOTIDE SEQUENCE [LARGE SCALE GENOMIC DNA]</scope>
    <source>
        <strain evidence="2">cv. DH55</strain>
    </source>
</reference>
<reference evidence="3" key="2">
    <citation type="submission" date="2025-08" db="UniProtKB">
        <authorList>
            <consortium name="RefSeq"/>
        </authorList>
    </citation>
    <scope>IDENTIFICATION</scope>
    <source>
        <tissue evidence="3">Leaf</tissue>
    </source>
</reference>
<evidence type="ECO:0000313" key="3">
    <source>
        <dbReference type="RefSeq" id="XP_019093241.1"/>
    </source>
</evidence>
<dbReference type="PANTHER" id="PTHR31099">
    <property type="entry name" value="OS06G0165300 PROTEIN"/>
    <property type="match status" value="1"/>
</dbReference>
<dbReference type="Proteomes" id="UP000694864">
    <property type="component" value="Chromosome 16"/>
</dbReference>
<name>A0ABM1R2K3_CAMSA</name>
<dbReference type="GeneID" id="109129446"/>
<proteinExistence type="predicted"/>
<feature type="region of interest" description="Disordered" evidence="1">
    <location>
        <begin position="224"/>
        <end position="249"/>
    </location>
</feature>
<feature type="compositionally biased region" description="Basic and acidic residues" evidence="1">
    <location>
        <begin position="409"/>
        <end position="424"/>
    </location>
</feature>
<keyword evidence="2" id="KW-1185">Reference proteome</keyword>
<evidence type="ECO:0000313" key="2">
    <source>
        <dbReference type="Proteomes" id="UP000694864"/>
    </source>
</evidence>
<gene>
    <name evidence="3" type="primary">LOC109129446</name>
</gene>
<feature type="region of interest" description="Disordered" evidence="1">
    <location>
        <begin position="591"/>
        <end position="630"/>
    </location>
</feature>
<feature type="region of interest" description="Disordered" evidence="1">
    <location>
        <begin position="303"/>
        <end position="430"/>
    </location>
</feature>
<protein>
    <submittedName>
        <fullName evidence="3">Uncharacterized protein At3g60930, chloroplastic-like</fullName>
    </submittedName>
</protein>
<dbReference type="Pfam" id="PF07794">
    <property type="entry name" value="DUF1633"/>
    <property type="match status" value="1"/>
</dbReference>
<accession>A0ABM1R2K3</accession>
<organism evidence="2 3">
    <name type="scientific">Camelina sativa</name>
    <name type="common">False flax</name>
    <name type="synonym">Myagrum sativum</name>
    <dbReference type="NCBI Taxonomy" id="90675"/>
    <lineage>
        <taxon>Eukaryota</taxon>
        <taxon>Viridiplantae</taxon>
        <taxon>Streptophyta</taxon>
        <taxon>Embryophyta</taxon>
        <taxon>Tracheophyta</taxon>
        <taxon>Spermatophyta</taxon>
        <taxon>Magnoliopsida</taxon>
        <taxon>eudicotyledons</taxon>
        <taxon>Gunneridae</taxon>
        <taxon>Pentapetalae</taxon>
        <taxon>rosids</taxon>
        <taxon>malvids</taxon>
        <taxon>Brassicales</taxon>
        <taxon>Brassicaceae</taxon>
        <taxon>Camelineae</taxon>
        <taxon>Camelina</taxon>
    </lineage>
</organism>
<dbReference type="PANTHER" id="PTHR31099:SF37">
    <property type="entry name" value="MYOSIN HEAVY CHAIN-LIKE PROTEIN"/>
    <property type="match status" value="1"/>
</dbReference>
<evidence type="ECO:0000256" key="1">
    <source>
        <dbReference type="SAM" id="MobiDB-lite"/>
    </source>
</evidence>
<sequence length="630" mass="68979">MMLPPGDPYTPETVPPGYCCAYTTYFEQCGLVFPIPGIILRILQRLRIAFPQMCPNFVRHVIGLYTRGREVGLELGVDDILRLCQIKHNSGFPGTLYTCRRQDREIIQAIPGKDDRWREKYFYFRVSPASVGDFNFARLPTQWAVCVDSGDHLNTHAVQALTERLRGGEIRWSLFSRACIITALNAPVIQALVPAVPPGVPSQPIPADRPRRNRFEHLPARQGMMTSHAINTPTHPRISSSSSSSTPLLAMTRKPTLRELREQAQPSRRVRAGDVDAALASAFQAARPEPVQTGSEEVNQAVATPAGSSAPPREVMLVSSRSTPSEPAPPQKRARAEGPRTSKDQNRESRESRLVGDQNEHPGGEQAAYGNGSSTSRSFGEGSHGEGGEAYINAMASQAQAEGCPPISRARDNDCPEASQEREAVSAGKVDSLDHEIASLRASQEKLVEVEAELASAKVAQAKAAGDRDLLLKENRWLKEKSAEAGRLHAETTRKVVYEAKMRMSQDYRSILDSVKSKWELKKQKSKVDGDLAEIESNLLMIKQISEGKITVEDELKTLESQKAAVTIRSDSLAVSDFSVSKLDLPQVSEDSIAPMEIDTGTGVPRGFDEHRSNAKGTPDLEAGTGEEDA</sequence>
<dbReference type="InterPro" id="IPR012436">
    <property type="entry name" value="DUF1633"/>
</dbReference>
<dbReference type="RefSeq" id="XP_019093241.1">
    <property type="nucleotide sequence ID" value="XM_019237696.1"/>
</dbReference>
<feature type="compositionally biased region" description="Basic and acidic residues" evidence="1">
    <location>
        <begin position="334"/>
        <end position="363"/>
    </location>
</feature>